<dbReference type="EMBL" id="CAAALY010052196">
    <property type="protein sequence ID" value="VEL21614.1"/>
    <property type="molecule type" value="Genomic_DNA"/>
</dbReference>
<accession>A0A448WW15</accession>
<evidence type="ECO:0000313" key="3">
    <source>
        <dbReference type="Proteomes" id="UP000784294"/>
    </source>
</evidence>
<feature type="region of interest" description="Disordered" evidence="1">
    <location>
        <begin position="570"/>
        <end position="615"/>
    </location>
</feature>
<reference evidence="2" key="1">
    <citation type="submission" date="2018-11" db="EMBL/GenBank/DDBJ databases">
        <authorList>
            <consortium name="Pathogen Informatics"/>
        </authorList>
    </citation>
    <scope>NUCLEOTIDE SEQUENCE</scope>
</reference>
<protein>
    <submittedName>
        <fullName evidence="2">Uncharacterized protein</fullName>
    </submittedName>
</protein>
<sequence length="724" mass="78917">MTFEEAKLVRRLHEEASRAGGWLRLLPNAEMWEQYACLWQTSNLSQPLSSPPSTQTGVVGPGQQSTTDFNSLSACASHAMTFPSSVGHAAAGRRRSSAGRIGASSRLDTNCLTSNSLSSIAMASTAVTAMLIASHHSLMSLYQKSEVNGKMQTLRGNETSKTNQATGEVPVTTSEYDSTGSTTLTLFSGYIHPNSCLPPVDPGLHIGLTPTPTEQLFSVASSLALVGPVSSPAAVGRIRLPLHSLSPEATRCALASFVGIAGQGCFSVEQARRVGICYTQTLGRLPFYLRKIGAHPTTVYGVCLIPGCLHKHCESPIFGVECGLHLIRSVPSKTPSFHEKEHCPQTILDASQPVLEKTSRSSSTRTQIPTHLNPSLSARLDNYLSLEEARSLSRSQARYAFAAYLSRVQCRLIAETLDEEIPNKSDGQALIKANEQIDLMLRFLKKASVNLSPSAVRAISLDSFQPNLIKASSSGVLTISPVDASLTLKERRLHLAQIMENFIRIYDYETSLGVDDESWSKSTSLNIAVDQTRFWNFLKDADEHHLDKILSYYTRINKCISVFIGRKVEPEHNSSKGSESSSSFKEEPDSGYSSLKRPKEYQPERSTPLRDKEISVPNQMISHKSTLVEKAFELPNTSGKSGVVIAWPDESDAVCSSSPGKGDRSTAKSCSLAIHKALMRLSLRQRTDHASESHSSTIDRTSSNSVNALHFECPQARNILFSGE</sequence>
<organism evidence="2 3">
    <name type="scientific">Protopolystoma xenopodis</name>
    <dbReference type="NCBI Taxonomy" id="117903"/>
    <lineage>
        <taxon>Eukaryota</taxon>
        <taxon>Metazoa</taxon>
        <taxon>Spiralia</taxon>
        <taxon>Lophotrochozoa</taxon>
        <taxon>Platyhelminthes</taxon>
        <taxon>Monogenea</taxon>
        <taxon>Polyopisthocotylea</taxon>
        <taxon>Polystomatidea</taxon>
        <taxon>Polystomatidae</taxon>
        <taxon>Protopolystoma</taxon>
    </lineage>
</organism>
<feature type="non-terminal residue" evidence="2">
    <location>
        <position position="724"/>
    </location>
</feature>
<keyword evidence="3" id="KW-1185">Reference proteome</keyword>
<comment type="caution">
    <text evidence="2">The sequence shown here is derived from an EMBL/GenBank/DDBJ whole genome shotgun (WGS) entry which is preliminary data.</text>
</comment>
<gene>
    <name evidence="2" type="ORF">PXEA_LOCUS15054</name>
</gene>
<evidence type="ECO:0000256" key="1">
    <source>
        <dbReference type="SAM" id="MobiDB-lite"/>
    </source>
</evidence>
<dbReference type="Proteomes" id="UP000784294">
    <property type="component" value="Unassembled WGS sequence"/>
</dbReference>
<name>A0A448WW15_9PLAT</name>
<feature type="compositionally biased region" description="Basic and acidic residues" evidence="1">
    <location>
        <begin position="597"/>
        <end position="614"/>
    </location>
</feature>
<dbReference type="OrthoDB" id="6257490at2759"/>
<dbReference type="AlphaFoldDB" id="A0A448WW15"/>
<proteinExistence type="predicted"/>
<evidence type="ECO:0000313" key="2">
    <source>
        <dbReference type="EMBL" id="VEL21614.1"/>
    </source>
</evidence>